<name>A0A392S5L8_9FABA</name>
<evidence type="ECO:0000313" key="1">
    <source>
        <dbReference type="EMBL" id="MCI43176.1"/>
    </source>
</evidence>
<evidence type="ECO:0000313" key="2">
    <source>
        <dbReference type="Proteomes" id="UP000265520"/>
    </source>
</evidence>
<comment type="caution">
    <text evidence="1">The sequence shown here is derived from an EMBL/GenBank/DDBJ whole genome shotgun (WGS) entry which is preliminary data.</text>
</comment>
<dbReference type="AlphaFoldDB" id="A0A392S5L8"/>
<dbReference type="Proteomes" id="UP000265520">
    <property type="component" value="Unassembled WGS sequence"/>
</dbReference>
<reference evidence="1 2" key="1">
    <citation type="journal article" date="2018" name="Front. Plant Sci.">
        <title>Red Clover (Trifolium pratense) and Zigzag Clover (T. medium) - A Picture of Genomic Similarities and Differences.</title>
        <authorList>
            <person name="Dluhosova J."/>
            <person name="Istvanek J."/>
            <person name="Nedelnik J."/>
            <person name="Repkova J."/>
        </authorList>
    </citation>
    <scope>NUCLEOTIDE SEQUENCE [LARGE SCALE GENOMIC DNA]</scope>
    <source>
        <strain evidence="2">cv. 10/8</strain>
        <tissue evidence="1">Leaf</tissue>
    </source>
</reference>
<dbReference type="EMBL" id="LXQA010313831">
    <property type="protein sequence ID" value="MCI43176.1"/>
    <property type="molecule type" value="Genomic_DNA"/>
</dbReference>
<sequence length="106" mass="12305">MSSLMAKELELIEEFRDLGLVCERTTRSVKVGMLRLTNPFLEELVERQKTDTRLLKYKALIEQEKELDIKIDENGVMRCRGRVSVLDVAELKIMILEEGHRSNLSI</sequence>
<organism evidence="1 2">
    <name type="scientific">Trifolium medium</name>
    <dbReference type="NCBI Taxonomy" id="97028"/>
    <lineage>
        <taxon>Eukaryota</taxon>
        <taxon>Viridiplantae</taxon>
        <taxon>Streptophyta</taxon>
        <taxon>Embryophyta</taxon>
        <taxon>Tracheophyta</taxon>
        <taxon>Spermatophyta</taxon>
        <taxon>Magnoliopsida</taxon>
        <taxon>eudicotyledons</taxon>
        <taxon>Gunneridae</taxon>
        <taxon>Pentapetalae</taxon>
        <taxon>rosids</taxon>
        <taxon>fabids</taxon>
        <taxon>Fabales</taxon>
        <taxon>Fabaceae</taxon>
        <taxon>Papilionoideae</taxon>
        <taxon>50 kb inversion clade</taxon>
        <taxon>NPAAA clade</taxon>
        <taxon>Hologalegina</taxon>
        <taxon>IRL clade</taxon>
        <taxon>Trifolieae</taxon>
        <taxon>Trifolium</taxon>
    </lineage>
</organism>
<keyword evidence="2" id="KW-1185">Reference proteome</keyword>
<accession>A0A392S5L8</accession>
<proteinExistence type="predicted"/>
<protein>
    <submittedName>
        <fullName evidence="1">Uncharacterized protein</fullName>
    </submittedName>
</protein>
<feature type="non-terminal residue" evidence="1">
    <location>
        <position position="106"/>
    </location>
</feature>